<dbReference type="PANTHER" id="PTHR45458">
    <property type="entry name" value="SHORT-CHAIN DEHYDROGENASE/REDUCTASE SDR"/>
    <property type="match status" value="1"/>
</dbReference>
<dbReference type="RefSeq" id="XP_064670552.1">
    <property type="nucleotide sequence ID" value="XM_064812623.1"/>
</dbReference>
<dbReference type="InterPro" id="IPR036291">
    <property type="entry name" value="NAD(P)-bd_dom_sf"/>
</dbReference>
<proteinExistence type="inferred from homology"/>
<dbReference type="EMBL" id="MU853340">
    <property type="protein sequence ID" value="KAK4112982.1"/>
    <property type="molecule type" value="Genomic_DNA"/>
</dbReference>
<sequence length="253" mass="27203">MASFLVTGASRGYGLALVRELASMPSSEVSKVLASARSESPALGELVQQSSGQVAVIKFDVTDQDSIQKAAVEAVTQLGGKGLDVLINNAGVAYWNPNGIRTMENLEDAFAVNVLGAHWVTREFLPLLQQGHLKKVMNISSAAASITLARDFTHLKNPAYKISKAALNALTAQFALEYEKEGFTIFAVSPGWMKTEMGGGDAADLTPEESAKAALNFIFNKGKELNGRFLKVHIKGWENRKGRAAYDGTDAPW</sequence>
<dbReference type="SUPFAM" id="SSF51735">
    <property type="entry name" value="NAD(P)-binding Rossmann-fold domains"/>
    <property type="match status" value="1"/>
</dbReference>
<reference evidence="2" key="2">
    <citation type="submission" date="2023-05" db="EMBL/GenBank/DDBJ databases">
        <authorList>
            <consortium name="Lawrence Berkeley National Laboratory"/>
            <person name="Steindorff A."/>
            <person name="Hensen N."/>
            <person name="Bonometti L."/>
            <person name="Westerberg I."/>
            <person name="Brannstrom I.O."/>
            <person name="Guillou S."/>
            <person name="Cros-Aarteil S."/>
            <person name="Calhoun S."/>
            <person name="Haridas S."/>
            <person name="Kuo A."/>
            <person name="Mondo S."/>
            <person name="Pangilinan J."/>
            <person name="Riley R."/>
            <person name="Labutti K."/>
            <person name="Andreopoulos B."/>
            <person name="Lipzen A."/>
            <person name="Chen C."/>
            <person name="Yanf M."/>
            <person name="Daum C."/>
            <person name="Ng V."/>
            <person name="Clum A."/>
            <person name="Ohm R."/>
            <person name="Martin F."/>
            <person name="Silar P."/>
            <person name="Natvig D."/>
            <person name="Lalanne C."/>
            <person name="Gautier V."/>
            <person name="Ament-Velasquez S.L."/>
            <person name="Kruys A."/>
            <person name="Hutchinson M.I."/>
            <person name="Powell A.J."/>
            <person name="Barry K."/>
            <person name="Miller A.N."/>
            <person name="Grigoriev I.V."/>
            <person name="Debuchy R."/>
            <person name="Gladieux P."/>
            <person name="Thoren M.H."/>
            <person name="Johannesson H."/>
        </authorList>
    </citation>
    <scope>NUCLEOTIDE SEQUENCE</scope>
    <source>
        <strain evidence="2">CBS 508.74</strain>
    </source>
</reference>
<evidence type="ECO:0000313" key="2">
    <source>
        <dbReference type="EMBL" id="KAK4112982.1"/>
    </source>
</evidence>
<keyword evidence="3" id="KW-1185">Reference proteome</keyword>
<accession>A0AAN6TEK9</accession>
<organism evidence="2 3">
    <name type="scientific">Canariomyces notabilis</name>
    <dbReference type="NCBI Taxonomy" id="2074819"/>
    <lineage>
        <taxon>Eukaryota</taxon>
        <taxon>Fungi</taxon>
        <taxon>Dikarya</taxon>
        <taxon>Ascomycota</taxon>
        <taxon>Pezizomycotina</taxon>
        <taxon>Sordariomycetes</taxon>
        <taxon>Sordariomycetidae</taxon>
        <taxon>Sordariales</taxon>
        <taxon>Chaetomiaceae</taxon>
        <taxon>Canariomyces</taxon>
    </lineage>
</organism>
<dbReference type="InterPro" id="IPR052184">
    <property type="entry name" value="SDR_enzymes"/>
</dbReference>
<gene>
    <name evidence="2" type="ORF">N656DRAFT_730350</name>
</gene>
<dbReference type="CDD" id="cd05325">
    <property type="entry name" value="carb_red_sniffer_like_SDR_c"/>
    <property type="match status" value="1"/>
</dbReference>
<dbReference type="PANTHER" id="PTHR45458:SF1">
    <property type="entry name" value="SHORT CHAIN DEHYDROGENASE"/>
    <property type="match status" value="1"/>
</dbReference>
<feature type="non-terminal residue" evidence="2">
    <location>
        <position position="253"/>
    </location>
</feature>
<protein>
    <submittedName>
        <fullName evidence="2">NAD(P)-binding protein</fullName>
    </submittedName>
</protein>
<comment type="similarity">
    <text evidence="1">Belongs to the short-chain dehydrogenases/reductases (SDR) family.</text>
</comment>
<name>A0AAN6TEK9_9PEZI</name>
<dbReference type="PRINTS" id="PR00080">
    <property type="entry name" value="SDRFAMILY"/>
</dbReference>
<comment type="caution">
    <text evidence="2">The sequence shown here is derived from an EMBL/GenBank/DDBJ whole genome shotgun (WGS) entry which is preliminary data.</text>
</comment>
<evidence type="ECO:0000256" key="1">
    <source>
        <dbReference type="RuleBase" id="RU000363"/>
    </source>
</evidence>
<dbReference type="InterPro" id="IPR002347">
    <property type="entry name" value="SDR_fam"/>
</dbReference>
<dbReference type="Pfam" id="PF00106">
    <property type="entry name" value="adh_short"/>
    <property type="match status" value="1"/>
</dbReference>
<dbReference type="Proteomes" id="UP001302812">
    <property type="component" value="Unassembled WGS sequence"/>
</dbReference>
<dbReference type="GeneID" id="89936748"/>
<dbReference type="PRINTS" id="PR00081">
    <property type="entry name" value="GDHRDH"/>
</dbReference>
<dbReference type="GO" id="GO:0016616">
    <property type="term" value="F:oxidoreductase activity, acting on the CH-OH group of donors, NAD or NADP as acceptor"/>
    <property type="evidence" value="ECO:0007669"/>
    <property type="project" value="TreeGrafter"/>
</dbReference>
<dbReference type="AlphaFoldDB" id="A0AAN6TEK9"/>
<reference evidence="2" key="1">
    <citation type="journal article" date="2023" name="Mol. Phylogenet. Evol.">
        <title>Genome-scale phylogeny and comparative genomics of the fungal order Sordariales.</title>
        <authorList>
            <person name="Hensen N."/>
            <person name="Bonometti L."/>
            <person name="Westerberg I."/>
            <person name="Brannstrom I.O."/>
            <person name="Guillou S."/>
            <person name="Cros-Aarteil S."/>
            <person name="Calhoun S."/>
            <person name="Haridas S."/>
            <person name="Kuo A."/>
            <person name="Mondo S."/>
            <person name="Pangilinan J."/>
            <person name="Riley R."/>
            <person name="LaButti K."/>
            <person name="Andreopoulos B."/>
            <person name="Lipzen A."/>
            <person name="Chen C."/>
            <person name="Yan M."/>
            <person name="Daum C."/>
            <person name="Ng V."/>
            <person name="Clum A."/>
            <person name="Steindorff A."/>
            <person name="Ohm R.A."/>
            <person name="Martin F."/>
            <person name="Silar P."/>
            <person name="Natvig D.O."/>
            <person name="Lalanne C."/>
            <person name="Gautier V."/>
            <person name="Ament-Velasquez S.L."/>
            <person name="Kruys A."/>
            <person name="Hutchinson M.I."/>
            <person name="Powell A.J."/>
            <person name="Barry K."/>
            <person name="Miller A.N."/>
            <person name="Grigoriev I.V."/>
            <person name="Debuchy R."/>
            <person name="Gladieux P."/>
            <person name="Hiltunen Thoren M."/>
            <person name="Johannesson H."/>
        </authorList>
    </citation>
    <scope>NUCLEOTIDE SEQUENCE</scope>
    <source>
        <strain evidence="2">CBS 508.74</strain>
    </source>
</reference>
<dbReference type="Gene3D" id="3.40.50.720">
    <property type="entry name" value="NAD(P)-binding Rossmann-like Domain"/>
    <property type="match status" value="1"/>
</dbReference>
<evidence type="ECO:0000313" key="3">
    <source>
        <dbReference type="Proteomes" id="UP001302812"/>
    </source>
</evidence>